<keyword evidence="1" id="KW-1185">Reference proteome</keyword>
<dbReference type="AlphaFoldDB" id="A0A0M3IWH6"/>
<dbReference type="WBParaSite" id="ALUE_0002310401-mRNA-1">
    <property type="protein sequence ID" value="ALUE_0002310401-mRNA-1"/>
    <property type="gene ID" value="ALUE_0002310401"/>
</dbReference>
<reference evidence="2" key="1">
    <citation type="submission" date="2017-02" db="UniProtKB">
        <authorList>
            <consortium name="WormBaseParasite"/>
        </authorList>
    </citation>
    <scope>IDENTIFICATION</scope>
</reference>
<protein>
    <submittedName>
        <fullName evidence="2">Uncharacterized protein</fullName>
    </submittedName>
</protein>
<organism evidence="1 2">
    <name type="scientific">Ascaris lumbricoides</name>
    <name type="common">Giant roundworm</name>
    <dbReference type="NCBI Taxonomy" id="6252"/>
    <lineage>
        <taxon>Eukaryota</taxon>
        <taxon>Metazoa</taxon>
        <taxon>Ecdysozoa</taxon>
        <taxon>Nematoda</taxon>
        <taxon>Chromadorea</taxon>
        <taxon>Rhabditida</taxon>
        <taxon>Spirurina</taxon>
        <taxon>Ascaridomorpha</taxon>
        <taxon>Ascaridoidea</taxon>
        <taxon>Ascarididae</taxon>
        <taxon>Ascaris</taxon>
    </lineage>
</organism>
<proteinExistence type="predicted"/>
<dbReference type="Proteomes" id="UP000036681">
    <property type="component" value="Unplaced"/>
</dbReference>
<evidence type="ECO:0000313" key="2">
    <source>
        <dbReference type="WBParaSite" id="ALUE_0002310401-mRNA-1"/>
    </source>
</evidence>
<accession>A0A0M3IWH6</accession>
<evidence type="ECO:0000313" key="1">
    <source>
        <dbReference type="Proteomes" id="UP000036681"/>
    </source>
</evidence>
<name>A0A0M3IWH6_ASCLU</name>
<sequence length="47" mass="5644">MTCRFNNRINSICVHSCCIQRTSKFFYFITDHLMYEVTKFSGNFLLL</sequence>